<keyword evidence="4" id="KW-0769">Symport</keyword>
<dbReference type="GO" id="GO:0015293">
    <property type="term" value="F:symporter activity"/>
    <property type="evidence" value="ECO:0007669"/>
    <property type="project" value="UniProtKB-KW"/>
</dbReference>
<accession>A0A380CS06</accession>
<evidence type="ECO:0000256" key="4">
    <source>
        <dbReference type="ARBA" id="ARBA00022847"/>
    </source>
</evidence>
<feature type="transmembrane region" description="Helical" evidence="7">
    <location>
        <begin position="127"/>
        <end position="145"/>
    </location>
</feature>
<dbReference type="GO" id="GO:0005384">
    <property type="term" value="F:manganese ion transmembrane transporter activity"/>
    <property type="evidence" value="ECO:0007669"/>
    <property type="project" value="TreeGrafter"/>
</dbReference>
<dbReference type="PANTHER" id="PTHR11706">
    <property type="entry name" value="SOLUTE CARRIER PROTEIN FAMILY 11 MEMBER"/>
    <property type="match status" value="1"/>
</dbReference>
<comment type="subcellular location">
    <subcellularLocation>
        <location evidence="1">Membrane</location>
        <topology evidence="1">Multi-pass membrane protein</topology>
    </subcellularLocation>
</comment>
<feature type="transmembrane region" description="Helical" evidence="7">
    <location>
        <begin position="348"/>
        <end position="370"/>
    </location>
</feature>
<evidence type="ECO:0000256" key="6">
    <source>
        <dbReference type="ARBA" id="ARBA00023136"/>
    </source>
</evidence>
<evidence type="ECO:0000256" key="2">
    <source>
        <dbReference type="ARBA" id="ARBA00022448"/>
    </source>
</evidence>
<dbReference type="Pfam" id="PF01566">
    <property type="entry name" value="Nramp"/>
    <property type="match status" value="1"/>
</dbReference>
<evidence type="ECO:0000256" key="1">
    <source>
        <dbReference type="ARBA" id="ARBA00004141"/>
    </source>
</evidence>
<proteinExistence type="predicted"/>
<feature type="transmembrane region" description="Helical" evidence="7">
    <location>
        <begin position="391"/>
        <end position="409"/>
    </location>
</feature>
<evidence type="ECO:0000256" key="7">
    <source>
        <dbReference type="SAM" id="Phobius"/>
    </source>
</evidence>
<feature type="transmembrane region" description="Helical" evidence="7">
    <location>
        <begin position="235"/>
        <end position="256"/>
    </location>
</feature>
<reference evidence="8 9" key="1">
    <citation type="submission" date="2018-06" db="EMBL/GenBank/DDBJ databases">
        <authorList>
            <consortium name="Pathogen Informatics"/>
            <person name="Doyle S."/>
        </authorList>
    </citation>
    <scope>NUCLEOTIDE SEQUENCE [LARGE SCALE GENOMIC DNA]</scope>
    <source>
        <strain evidence="8 9">NCTC11388</strain>
    </source>
</reference>
<dbReference type="GO" id="GO:0015086">
    <property type="term" value="F:cadmium ion transmembrane transporter activity"/>
    <property type="evidence" value="ECO:0007669"/>
    <property type="project" value="TreeGrafter"/>
</dbReference>
<feature type="transmembrane region" description="Helical" evidence="7">
    <location>
        <begin position="89"/>
        <end position="107"/>
    </location>
</feature>
<feature type="transmembrane region" description="Helical" evidence="7">
    <location>
        <begin position="284"/>
        <end position="303"/>
    </location>
</feature>
<dbReference type="Proteomes" id="UP000254893">
    <property type="component" value="Unassembled WGS sequence"/>
</dbReference>
<name>A0A380CS06_SPHSI</name>
<evidence type="ECO:0000313" key="9">
    <source>
        <dbReference type="Proteomes" id="UP000254893"/>
    </source>
</evidence>
<feature type="transmembrane region" description="Helical" evidence="7">
    <location>
        <begin position="323"/>
        <end position="342"/>
    </location>
</feature>
<gene>
    <name evidence="8" type="primary">mntH_2</name>
    <name evidence="8" type="ORF">NCTC11388_03777</name>
</gene>
<dbReference type="InterPro" id="IPR001046">
    <property type="entry name" value="NRAMP_fam"/>
</dbReference>
<dbReference type="PANTHER" id="PTHR11706:SF33">
    <property type="entry name" value="NATURAL RESISTANCE-ASSOCIATED MACROPHAGE PROTEIN 2"/>
    <property type="match status" value="1"/>
</dbReference>
<organism evidence="8 9">
    <name type="scientific">Sphingobacterium spiritivorum</name>
    <name type="common">Flavobacterium spiritivorum</name>
    <dbReference type="NCBI Taxonomy" id="258"/>
    <lineage>
        <taxon>Bacteria</taxon>
        <taxon>Pseudomonadati</taxon>
        <taxon>Bacteroidota</taxon>
        <taxon>Sphingobacteriia</taxon>
        <taxon>Sphingobacteriales</taxon>
        <taxon>Sphingobacteriaceae</taxon>
        <taxon>Sphingobacterium</taxon>
    </lineage>
</organism>
<dbReference type="EMBL" id="UGYW01000002">
    <property type="protein sequence ID" value="SUJ25711.1"/>
    <property type="molecule type" value="Genomic_DNA"/>
</dbReference>
<dbReference type="GO" id="GO:0005886">
    <property type="term" value="C:plasma membrane"/>
    <property type="evidence" value="ECO:0007669"/>
    <property type="project" value="TreeGrafter"/>
</dbReference>
<feature type="transmembrane region" description="Helical" evidence="7">
    <location>
        <begin position="50"/>
        <end position="68"/>
    </location>
</feature>
<protein>
    <submittedName>
        <fullName evidence="8">Manganese transport protein MntH</fullName>
    </submittedName>
</protein>
<keyword evidence="6 7" id="KW-0472">Membrane</keyword>
<keyword evidence="2" id="KW-0813">Transport</keyword>
<keyword evidence="3 7" id="KW-0812">Transmembrane</keyword>
<feature type="transmembrane region" description="Helical" evidence="7">
    <location>
        <begin position="191"/>
        <end position="214"/>
    </location>
</feature>
<dbReference type="Gene3D" id="1.20.1740.10">
    <property type="entry name" value="Amino acid/polyamine transporter I"/>
    <property type="match status" value="1"/>
</dbReference>
<dbReference type="NCBIfam" id="NF037982">
    <property type="entry name" value="Nramp_1"/>
    <property type="match status" value="1"/>
</dbReference>
<sequence>MSTQPTNTPKAKINWLSVLGPGIITAALVFGPSKMTITSKMGADYGYDLLWVIILAIFFMMVFTTMAARIGAQNSESLLTLIKNKFGKPVAIFIGLGIFLVAISFQSGNSTGVAISVGEATGSNPKIWIVVFNVLGILLLFFRSFYKVLEKLMLVLIIIMLFSFLTTAILVQPNLIDMSKGIIPGIPDGSMVLIIAFIASCFSLVGAFYQSYLVQERKKMGGSDQQNGTEMLGSRVGIIILGIMSTGVLVCAANILHPQGIKVNSATEMGKALEPLFGDYASQLFYIGLFGASFSSLIGNAVLGGSLLGDTFGYGNNLNNKMVKLFISIVMIFGSIIALAFGKLPLELIVFAQSITTLLVPFIGFTLYLIGNDKTLMKERVNSTSTKIWGALGLILIIGLAVSNLITLIK</sequence>
<feature type="transmembrane region" description="Helical" evidence="7">
    <location>
        <begin position="152"/>
        <end position="171"/>
    </location>
</feature>
<evidence type="ECO:0000256" key="3">
    <source>
        <dbReference type="ARBA" id="ARBA00022692"/>
    </source>
</evidence>
<dbReference type="RefSeq" id="WP_115171176.1">
    <property type="nucleotide sequence ID" value="NZ_UGYW01000002.1"/>
</dbReference>
<feature type="transmembrane region" description="Helical" evidence="7">
    <location>
        <begin position="12"/>
        <end position="30"/>
    </location>
</feature>
<evidence type="ECO:0000256" key="5">
    <source>
        <dbReference type="ARBA" id="ARBA00022989"/>
    </source>
</evidence>
<keyword evidence="5 7" id="KW-1133">Transmembrane helix</keyword>
<dbReference type="AlphaFoldDB" id="A0A380CS06"/>
<dbReference type="GO" id="GO:0034755">
    <property type="term" value="P:iron ion transmembrane transport"/>
    <property type="evidence" value="ECO:0007669"/>
    <property type="project" value="TreeGrafter"/>
</dbReference>
<evidence type="ECO:0000313" key="8">
    <source>
        <dbReference type="EMBL" id="SUJ25711.1"/>
    </source>
</evidence>